<proteinExistence type="predicted"/>
<sequence length="169" mass="19010">MTVFFAIATLSLSIYGQNVEGSNIVHKGEQVPDFSLNDENGQSFSIADQKGSIVLINFFATWCGPCVAEMPLLQDKVWLKYKDHTNFKFIAIGRGHNQSEVIAFKNKYKLGFPVYGDQDKSVYSKFATGYIPRNYIIDAEGTIVYASVGFTKEEFKKMTKTLNHLIISN</sequence>
<feature type="domain" description="Thioredoxin" evidence="2">
    <location>
        <begin position="25"/>
        <end position="164"/>
    </location>
</feature>
<comment type="caution">
    <text evidence="3">The sequence shown here is derived from an EMBL/GenBank/DDBJ whole genome shotgun (WGS) entry which is preliminary data.</text>
</comment>
<evidence type="ECO:0000256" key="1">
    <source>
        <dbReference type="ARBA" id="ARBA00023284"/>
    </source>
</evidence>
<dbReference type="InterPro" id="IPR017937">
    <property type="entry name" value="Thioredoxin_CS"/>
</dbReference>
<name>A0A8J6U497_9FLAO</name>
<dbReference type="SUPFAM" id="SSF52833">
    <property type="entry name" value="Thioredoxin-like"/>
    <property type="match status" value="1"/>
</dbReference>
<protein>
    <submittedName>
        <fullName evidence="3">TlpA family protein disulfide reductase</fullName>
    </submittedName>
</protein>
<dbReference type="Pfam" id="PF00578">
    <property type="entry name" value="AhpC-TSA"/>
    <property type="match status" value="1"/>
</dbReference>
<dbReference type="PANTHER" id="PTHR42852">
    <property type="entry name" value="THIOL:DISULFIDE INTERCHANGE PROTEIN DSBE"/>
    <property type="match status" value="1"/>
</dbReference>
<dbReference type="EMBL" id="JACVXD010000001">
    <property type="protein sequence ID" value="MBD0822719.1"/>
    <property type="molecule type" value="Genomic_DNA"/>
</dbReference>
<dbReference type="PROSITE" id="PS51352">
    <property type="entry name" value="THIOREDOXIN_2"/>
    <property type="match status" value="1"/>
</dbReference>
<dbReference type="GO" id="GO:0016209">
    <property type="term" value="F:antioxidant activity"/>
    <property type="evidence" value="ECO:0007669"/>
    <property type="project" value="InterPro"/>
</dbReference>
<evidence type="ECO:0000313" key="4">
    <source>
        <dbReference type="Proteomes" id="UP000621516"/>
    </source>
</evidence>
<evidence type="ECO:0000313" key="3">
    <source>
        <dbReference type="EMBL" id="MBD0822719.1"/>
    </source>
</evidence>
<organism evidence="3 4">
    <name type="scientific">Aestuariibaculum marinum</name>
    <dbReference type="NCBI Taxonomy" id="2683592"/>
    <lineage>
        <taxon>Bacteria</taxon>
        <taxon>Pseudomonadati</taxon>
        <taxon>Bacteroidota</taxon>
        <taxon>Flavobacteriia</taxon>
        <taxon>Flavobacteriales</taxon>
        <taxon>Flavobacteriaceae</taxon>
    </lineage>
</organism>
<dbReference type="InterPro" id="IPR050553">
    <property type="entry name" value="Thioredoxin_ResA/DsbE_sf"/>
</dbReference>
<evidence type="ECO:0000259" key="2">
    <source>
        <dbReference type="PROSITE" id="PS51352"/>
    </source>
</evidence>
<gene>
    <name evidence="3" type="ORF">ICJ85_01680</name>
</gene>
<dbReference type="CDD" id="cd02966">
    <property type="entry name" value="TlpA_like_family"/>
    <property type="match status" value="1"/>
</dbReference>
<dbReference type="PROSITE" id="PS00194">
    <property type="entry name" value="THIOREDOXIN_1"/>
    <property type="match status" value="1"/>
</dbReference>
<reference evidence="3 4" key="1">
    <citation type="journal article" date="2018" name="J. Microbiol.">
        <title>Aestuariibaculum marinum sp. nov., a marine bacterium isolated from seawater in South Korea.</title>
        <authorList>
            <person name="Choi J."/>
            <person name="Lee D."/>
            <person name="Jang J.H."/>
            <person name="Cha S."/>
            <person name="Seo T."/>
        </authorList>
    </citation>
    <scope>NUCLEOTIDE SEQUENCE [LARGE SCALE GENOMIC DNA]</scope>
    <source>
        <strain evidence="3 4">IP7</strain>
    </source>
</reference>
<keyword evidence="4" id="KW-1185">Reference proteome</keyword>
<dbReference type="InterPro" id="IPR013766">
    <property type="entry name" value="Thioredoxin_domain"/>
</dbReference>
<dbReference type="InterPro" id="IPR036249">
    <property type="entry name" value="Thioredoxin-like_sf"/>
</dbReference>
<dbReference type="AlphaFoldDB" id="A0A8J6U497"/>
<dbReference type="PANTHER" id="PTHR42852:SF17">
    <property type="entry name" value="THIOREDOXIN-LIKE PROTEIN HI_1115"/>
    <property type="match status" value="1"/>
</dbReference>
<accession>A0A8J6U497</accession>
<dbReference type="Proteomes" id="UP000621516">
    <property type="component" value="Unassembled WGS sequence"/>
</dbReference>
<dbReference type="GO" id="GO:0016491">
    <property type="term" value="F:oxidoreductase activity"/>
    <property type="evidence" value="ECO:0007669"/>
    <property type="project" value="InterPro"/>
</dbReference>
<dbReference type="InterPro" id="IPR000866">
    <property type="entry name" value="AhpC/TSA"/>
</dbReference>
<keyword evidence="1" id="KW-0676">Redox-active center</keyword>
<dbReference type="Gene3D" id="3.40.30.10">
    <property type="entry name" value="Glutaredoxin"/>
    <property type="match status" value="1"/>
</dbReference>
<dbReference type="RefSeq" id="WP_188222031.1">
    <property type="nucleotide sequence ID" value="NZ_JACVXD010000001.1"/>
</dbReference>